<keyword evidence="2" id="KW-1185">Reference proteome</keyword>
<dbReference type="EMBL" id="CP102453">
    <property type="protein sequence ID" value="UUX33890.1"/>
    <property type="molecule type" value="Genomic_DNA"/>
</dbReference>
<organism evidence="1 2">
    <name type="scientific">Fundicoccus culcitae</name>
    <dbReference type="NCBI Taxonomy" id="2969821"/>
    <lineage>
        <taxon>Bacteria</taxon>
        <taxon>Bacillati</taxon>
        <taxon>Bacillota</taxon>
        <taxon>Bacilli</taxon>
        <taxon>Lactobacillales</taxon>
        <taxon>Aerococcaceae</taxon>
        <taxon>Fundicoccus</taxon>
    </lineage>
</organism>
<reference evidence="1 2" key="1">
    <citation type="submission" date="2022-08" db="EMBL/GenBank/DDBJ databases">
        <title>Aerococcaceae sp. nov isolated from spoiled eye mask.</title>
        <authorList>
            <person name="Zhou G."/>
            <person name="Xie X.-B."/>
            <person name="Shi Q.-S."/>
            <person name="Wang Y.-S."/>
            <person name="Wen X."/>
            <person name="Peng H."/>
            <person name="Yang X.-J."/>
            <person name="Tao H.-B."/>
            <person name="Huang X.-M."/>
        </authorList>
    </citation>
    <scope>NUCLEOTIDE SEQUENCE [LARGE SCALE GENOMIC DNA]</scope>
    <source>
        <strain evidence="2">DM20194951</strain>
    </source>
</reference>
<dbReference type="Proteomes" id="UP001315967">
    <property type="component" value="Chromosome"/>
</dbReference>
<evidence type="ECO:0000313" key="1">
    <source>
        <dbReference type="EMBL" id="UUX33890.1"/>
    </source>
</evidence>
<dbReference type="RefSeq" id="WP_313793393.1">
    <property type="nucleotide sequence ID" value="NZ_CP102453.1"/>
</dbReference>
<name>A0ABY5P5X8_9LACT</name>
<proteinExistence type="predicted"/>
<gene>
    <name evidence="1" type="ORF">NRE15_13555</name>
</gene>
<protein>
    <submittedName>
        <fullName evidence="1">Uncharacterized protein</fullName>
    </submittedName>
</protein>
<evidence type="ECO:0000313" key="2">
    <source>
        <dbReference type="Proteomes" id="UP001315967"/>
    </source>
</evidence>
<sequence length="87" mass="10260">MEKGKIDLKQVLDEISVMTYDEIATAILNNKSSYIKDLVQLKTEADNLFRQERKSESDSDIKSLIDAWISLRDELKRTLRHQDRKNY</sequence>
<accession>A0ABY5P5X8</accession>